<dbReference type="InterPro" id="IPR010090">
    <property type="entry name" value="Phage_tape_meas"/>
</dbReference>
<reference evidence="6 7" key="1">
    <citation type="submission" date="2017-02" db="EMBL/GenBank/DDBJ databases">
        <authorList>
            <person name="Peterson S.W."/>
        </authorList>
    </citation>
    <scope>NUCLEOTIDE SEQUENCE [LARGE SCALE GENOMIC DNA]</scope>
    <source>
        <strain evidence="6 7">M1</strain>
    </source>
</reference>
<evidence type="ECO:0000259" key="5">
    <source>
        <dbReference type="Pfam" id="PF10145"/>
    </source>
</evidence>
<keyword evidence="2" id="KW-0175">Coiled coil</keyword>
<feature type="coiled-coil region" evidence="2">
    <location>
        <begin position="833"/>
        <end position="860"/>
    </location>
</feature>
<sequence>MAKENSGVNVEVGLSSSDFKKGIAQINRSLRVLDSEFKKSKAEMGGFEKGLDQMKLKSQSLSKKLEVQQDKVRLLSEQYEKVKKAKGDDNKETQNMLVQLNRAKTEMTKMQNQLNKVNKDIKEQGSRWKQLSDKLDKASKKMKSVGNRLSRVGKDLTSKLSIPIVAAGTAAVKFSGDFEESSNKVATIADTTVKSISQLNKGVLKLSNDTGIAATELNEALYQTISATGDTANALDYVEVSTKAAEGGFTDTTTAVDGLTTVMNAYGLKGKKAFKSVADQMLQAQNYGKTTFGEMAQSIGNVIPIASKLEVSTEELFASIATLTKNGIQTSQAITGLKAAYSNILKPSKQASELAAKLGLEFNSAHLKSIGWAEFLDEIRNKTGGNEEQMAKLFGSVEALNSVTVLATKGSEDFSGALEAMKNSTGTTEKAFEKMNRGTKDSIADLVNSLKNLAISFGKILAPTVNQMVEKMQGFVNWVQSLDEGQKKLITTIGLLTSGVGVGILVIGKFASAIGTSIEVGSKMIKTIKALELANIKNTAKTIASTASMAAQKGAMIAGAAATKAVTAAQWLLNAALTANPIGLVITAVAGLIAILTALYFKNETVRKALQKAWEGLKAVAKIVGNGIGKAWESTRKKVSETWTKLKDNTRKTWNLISKEIEKNGGGIKGVMITYTKGYISVWKKGFETLDNITGGRLGKIVGKIKDFGKNSIYALKRVPSKMKEMGAYIIQGLKNGITNKAHEVIDYMKSLANKIKNGFKKVMGIHSPSRVMQEYGRYIDEGLKIGMEDGEDDVLDQAKKIAKGIEDSIQVNVDKLDRFANKVVEAVKKKYEDIEEAEINSLNRQIEAQENASNKIIKQYDKEYMAKLKVIDKEEYDRLQAIQSEIDAIDAKTQAEEKALREQESKKKQARLKQAVEEANNDEERKRAKEELNKFLLEREREKILEERKQQKESLKEEMDAIKEQTGKKKDELKAEYDNKKANELAKNKEVIEGLKAEIEETKKHYEKLKSTENTESEARKLILDGNQKELVKLLNTYTPKWQDAGQSMSSKIIDGLNSEKQTSQDAIDQMLNVKSVVDEQKIALEGLNKKISSLEQESKKASTSSSGASDSINAMGDMALDTSQDLETLANSEGVVADKAKETTDNFKQSKEEMKTAIDDYISKNNELTGQLTTAYLSVEGVTEEMKNNVIGKYEELSSSTNKEIETHKNNTLSTLNQLFSESKTLTEEEKKAILNTVNNKYTEMQTKTTEGQNRINEIFTIASNKKRTLSEEEKREINRIQGEMSKIAIETLSDSEIEQKAIFERLKSEADRITLEQKAEVVKNSIEQKEKTIKEAEQQRKDTIKEIIKQRDVMGIISEEQAEKLIEEAKRQYNEAKDKAEKMHNKVVEEAKKQASEHINEVIWETGEVKSKWQLMKEDVITKTIEMKDDVVKFIKKMGTNISEAWENIRTDVKEKVEKVKEVTVDAIEETKEEVEYYVDKMKDIFGSIIDKAKNAIDKIKEFNGMKVKDKVLKITRKVKTVYSSAKKAITGNAIGTNDFEGGLTWVSEKGNELIQEPSGRSYVATGKQLLDLPRHTKIFTNTQTRRIMSGEAYKNNSNNIKIDINYNKLADAIASKLDGVNRGVTQNLTINSLQPLSPAETARKIKAASRELGMLW</sequence>
<feature type="region of interest" description="Disordered" evidence="3">
    <location>
        <begin position="901"/>
        <end position="928"/>
    </location>
</feature>
<feature type="region of interest" description="Disordered" evidence="3">
    <location>
        <begin position="1095"/>
        <end position="1116"/>
    </location>
</feature>
<keyword evidence="4" id="KW-0472">Membrane</keyword>
<keyword evidence="1" id="KW-1188">Viral release from host cell</keyword>
<feature type="region of interest" description="Disordered" evidence="3">
    <location>
        <begin position="949"/>
        <end position="977"/>
    </location>
</feature>
<accession>A0A1T5KFQ2</accession>
<organism evidence="6 7">
    <name type="scientific">Maledivibacter halophilus</name>
    <dbReference type="NCBI Taxonomy" id="36842"/>
    <lineage>
        <taxon>Bacteria</taxon>
        <taxon>Bacillati</taxon>
        <taxon>Bacillota</taxon>
        <taxon>Clostridia</taxon>
        <taxon>Peptostreptococcales</taxon>
        <taxon>Caminicellaceae</taxon>
        <taxon>Maledivibacter</taxon>
    </lineage>
</organism>
<dbReference type="STRING" id="36842.SAMN02194393_01764"/>
<evidence type="ECO:0000313" key="6">
    <source>
        <dbReference type="EMBL" id="SKC62552.1"/>
    </source>
</evidence>
<dbReference type="NCBIfam" id="TIGR01760">
    <property type="entry name" value="tape_meas_TP901"/>
    <property type="match status" value="1"/>
</dbReference>
<dbReference type="Gene3D" id="1.20.120.20">
    <property type="entry name" value="Apolipoprotein"/>
    <property type="match status" value="1"/>
</dbReference>
<dbReference type="OrthoDB" id="90760at2"/>
<dbReference type="RefSeq" id="WP_079490950.1">
    <property type="nucleotide sequence ID" value="NZ_FUZT01000004.1"/>
</dbReference>
<keyword evidence="4" id="KW-1133">Transmembrane helix</keyword>
<dbReference type="Proteomes" id="UP000190285">
    <property type="component" value="Unassembled WGS sequence"/>
</dbReference>
<dbReference type="PANTHER" id="PTHR37813:SF1">
    <property type="entry name" value="FELS-2 PROPHAGE PROTEIN"/>
    <property type="match status" value="1"/>
</dbReference>
<feature type="coiled-coil region" evidence="2">
    <location>
        <begin position="51"/>
        <end position="127"/>
    </location>
</feature>
<dbReference type="Pfam" id="PF10145">
    <property type="entry name" value="PhageMin_Tail"/>
    <property type="match status" value="1"/>
</dbReference>
<dbReference type="EMBL" id="FUZT01000004">
    <property type="protein sequence ID" value="SKC62552.1"/>
    <property type="molecule type" value="Genomic_DNA"/>
</dbReference>
<feature type="compositionally biased region" description="Low complexity" evidence="3">
    <location>
        <begin position="1103"/>
        <end position="1113"/>
    </location>
</feature>
<dbReference type="Gene3D" id="1.10.287.1490">
    <property type="match status" value="1"/>
</dbReference>
<dbReference type="PANTHER" id="PTHR37813">
    <property type="entry name" value="FELS-2 PROPHAGE PROTEIN"/>
    <property type="match status" value="1"/>
</dbReference>
<evidence type="ECO:0000313" key="7">
    <source>
        <dbReference type="Proteomes" id="UP000190285"/>
    </source>
</evidence>
<keyword evidence="4" id="KW-0812">Transmembrane</keyword>
<feature type="transmembrane region" description="Helical" evidence="4">
    <location>
        <begin position="582"/>
        <end position="601"/>
    </location>
</feature>
<name>A0A1T5KFQ2_9FIRM</name>
<dbReference type="SUPFAM" id="SSF58113">
    <property type="entry name" value="Apolipoprotein A-I"/>
    <property type="match status" value="1"/>
</dbReference>
<evidence type="ECO:0000256" key="3">
    <source>
        <dbReference type="SAM" id="MobiDB-lite"/>
    </source>
</evidence>
<evidence type="ECO:0000256" key="2">
    <source>
        <dbReference type="SAM" id="Coils"/>
    </source>
</evidence>
<gene>
    <name evidence="6" type="ORF">SAMN02194393_01764</name>
</gene>
<keyword evidence="7" id="KW-1185">Reference proteome</keyword>
<evidence type="ECO:0000256" key="1">
    <source>
        <dbReference type="ARBA" id="ARBA00022612"/>
    </source>
</evidence>
<protein>
    <submittedName>
        <fullName evidence="6">Phage tail tape measure protein, TP901 family, core region</fullName>
    </submittedName>
</protein>
<evidence type="ECO:0000256" key="4">
    <source>
        <dbReference type="SAM" id="Phobius"/>
    </source>
</evidence>
<proteinExistence type="predicted"/>
<feature type="coiled-coil region" evidence="2">
    <location>
        <begin position="1315"/>
        <end position="1396"/>
    </location>
</feature>
<feature type="domain" description="Phage tail tape measure protein" evidence="5">
    <location>
        <begin position="201"/>
        <end position="395"/>
    </location>
</feature>